<dbReference type="Proteomes" id="UP000186868">
    <property type="component" value="Unassembled WGS sequence"/>
</dbReference>
<comment type="subcellular location">
    <subcellularLocation>
        <location evidence="1">Cell envelope</location>
    </subcellularLocation>
</comment>
<dbReference type="AlphaFoldDB" id="A0A1U7HBG4"/>
<evidence type="ECO:0000313" key="7">
    <source>
        <dbReference type="EMBL" id="OKH20878.1"/>
    </source>
</evidence>
<feature type="transmembrane region" description="Helical" evidence="5">
    <location>
        <begin position="12"/>
        <end position="30"/>
    </location>
</feature>
<dbReference type="Pfam" id="PF01497">
    <property type="entry name" value="Peripla_BP_2"/>
    <property type="match status" value="1"/>
</dbReference>
<name>A0A1U7HBG4_9CYAN</name>
<evidence type="ECO:0000256" key="3">
    <source>
        <dbReference type="ARBA" id="ARBA00022448"/>
    </source>
</evidence>
<dbReference type="STRING" id="1921803.NIES593_17270"/>
<accession>A0A1U7HBG4</accession>
<dbReference type="GO" id="GO:1901678">
    <property type="term" value="P:iron coordination entity transport"/>
    <property type="evidence" value="ECO:0007669"/>
    <property type="project" value="UniProtKB-ARBA"/>
</dbReference>
<dbReference type="PROSITE" id="PS50983">
    <property type="entry name" value="FE_B12_PBP"/>
    <property type="match status" value="1"/>
</dbReference>
<keyword evidence="5" id="KW-0472">Membrane</keyword>
<comment type="caution">
    <text evidence="7">The sequence shown here is derived from an EMBL/GenBank/DDBJ whole genome shotgun (WGS) entry which is preliminary data.</text>
</comment>
<proteinExistence type="inferred from homology"/>
<protein>
    <submittedName>
        <fullName evidence="7">Iron siderophore-binding protein</fullName>
    </submittedName>
</protein>
<comment type="similarity">
    <text evidence="2">Belongs to the bacterial solute-binding protein 8 family.</text>
</comment>
<dbReference type="RefSeq" id="WP_073600769.1">
    <property type="nucleotide sequence ID" value="NZ_MRCB01000025.1"/>
</dbReference>
<keyword evidence="5" id="KW-1133">Transmembrane helix</keyword>
<evidence type="ECO:0000256" key="5">
    <source>
        <dbReference type="SAM" id="Phobius"/>
    </source>
</evidence>
<dbReference type="EMBL" id="MRCB01000025">
    <property type="protein sequence ID" value="OKH20878.1"/>
    <property type="molecule type" value="Genomic_DNA"/>
</dbReference>
<keyword evidence="4" id="KW-0732">Signal</keyword>
<keyword evidence="3" id="KW-0813">Transport</keyword>
<keyword evidence="5" id="KW-0812">Transmembrane</keyword>
<dbReference type="InterPro" id="IPR002491">
    <property type="entry name" value="ABC_transptr_periplasmic_BD"/>
</dbReference>
<gene>
    <name evidence="7" type="ORF">NIES593_17270</name>
</gene>
<evidence type="ECO:0000256" key="4">
    <source>
        <dbReference type="ARBA" id="ARBA00022729"/>
    </source>
</evidence>
<keyword evidence="8" id="KW-1185">Reference proteome</keyword>
<dbReference type="GO" id="GO:0030288">
    <property type="term" value="C:outer membrane-bounded periplasmic space"/>
    <property type="evidence" value="ECO:0007669"/>
    <property type="project" value="TreeGrafter"/>
</dbReference>
<feature type="domain" description="Fe/B12 periplasmic-binding" evidence="6">
    <location>
        <begin position="64"/>
        <end position="328"/>
    </location>
</feature>
<dbReference type="PANTHER" id="PTHR30532:SF25">
    <property type="entry name" value="IRON(III) DICITRATE-BINDING PERIPLASMIC PROTEIN"/>
    <property type="match status" value="1"/>
</dbReference>
<dbReference type="InterPro" id="IPR051313">
    <property type="entry name" value="Bact_iron-sidero_bind"/>
</dbReference>
<dbReference type="PROSITE" id="PS51257">
    <property type="entry name" value="PROKAR_LIPOPROTEIN"/>
    <property type="match status" value="1"/>
</dbReference>
<evidence type="ECO:0000256" key="2">
    <source>
        <dbReference type="ARBA" id="ARBA00008814"/>
    </source>
</evidence>
<organism evidence="7 8">
    <name type="scientific">Hydrococcus rivularis NIES-593</name>
    <dbReference type="NCBI Taxonomy" id="1921803"/>
    <lineage>
        <taxon>Bacteria</taxon>
        <taxon>Bacillati</taxon>
        <taxon>Cyanobacteriota</taxon>
        <taxon>Cyanophyceae</taxon>
        <taxon>Pleurocapsales</taxon>
        <taxon>Hydrococcaceae</taxon>
        <taxon>Hydrococcus</taxon>
    </lineage>
</organism>
<evidence type="ECO:0000256" key="1">
    <source>
        <dbReference type="ARBA" id="ARBA00004196"/>
    </source>
</evidence>
<reference evidence="7 8" key="1">
    <citation type="submission" date="2016-11" db="EMBL/GenBank/DDBJ databases">
        <title>Draft Genome Sequences of Nine Cyanobacterial Strains from Diverse Habitats.</title>
        <authorList>
            <person name="Zhu T."/>
            <person name="Hou S."/>
            <person name="Lu X."/>
            <person name="Hess W.R."/>
        </authorList>
    </citation>
    <scope>NUCLEOTIDE SEQUENCE [LARGE SCALE GENOMIC DNA]</scope>
    <source>
        <strain evidence="7 8">NIES-593</strain>
    </source>
</reference>
<evidence type="ECO:0000259" key="6">
    <source>
        <dbReference type="PROSITE" id="PS50983"/>
    </source>
</evidence>
<dbReference type="SUPFAM" id="SSF53807">
    <property type="entry name" value="Helical backbone' metal receptor"/>
    <property type="match status" value="1"/>
</dbReference>
<dbReference type="PANTHER" id="PTHR30532">
    <property type="entry name" value="IRON III DICITRATE-BINDING PERIPLASMIC PROTEIN"/>
    <property type="match status" value="1"/>
</dbReference>
<evidence type="ECO:0000313" key="8">
    <source>
        <dbReference type="Proteomes" id="UP000186868"/>
    </source>
</evidence>
<sequence>MINKLLHRLFKLIFLASFILFLVMACYNLNLNDLDFPKIQLPTSECKKIRHSLGETCIPTKPQRLIVTDAAILDAVVALGIQPIAAAESNAVGNIQSYLVRSSKLKEPISLGKESLLNFEKIVQLQPDLILGFSINAQDYHILSQIAPTVSLPYSPIAWKDNLRQVGTILGKSEEAKLVLRQYQKRVATLRSVIAQKPKKTEVSVSRFYAGWQTTEFQTKYSFSGSVLEDVGVTRPAVQLRLANPNEQYVTVSLERLDLLDADVMFVALDPGSEESFKQYQNSQLWQLLDVVKNNRVYRVDSAYWISGNVLSANAILDDLYKYLPDGE</sequence>
<dbReference type="CDD" id="cd01146">
    <property type="entry name" value="FhuD"/>
    <property type="match status" value="1"/>
</dbReference>
<dbReference type="Gene3D" id="3.40.50.1980">
    <property type="entry name" value="Nitrogenase molybdenum iron protein domain"/>
    <property type="match status" value="2"/>
</dbReference>